<dbReference type="AlphaFoldDB" id="A0A1H0NW23"/>
<evidence type="ECO:0000313" key="1">
    <source>
        <dbReference type="EMBL" id="SDO96665.1"/>
    </source>
</evidence>
<name>A0A1H0NW23_9ACTN</name>
<dbReference type="Proteomes" id="UP000199497">
    <property type="component" value="Unassembled WGS sequence"/>
</dbReference>
<protein>
    <recommendedName>
        <fullName evidence="3">Type II toxin-antitoxin system RelE/ParE family toxin</fullName>
    </recommendedName>
</protein>
<reference evidence="2" key="1">
    <citation type="submission" date="2016-10" db="EMBL/GenBank/DDBJ databases">
        <authorList>
            <person name="Varghese N."/>
            <person name="Submissions S."/>
        </authorList>
    </citation>
    <scope>NUCLEOTIDE SEQUENCE [LARGE SCALE GENOMIC DNA]</scope>
    <source>
        <strain evidence="2">DSM 46732</strain>
    </source>
</reference>
<organism evidence="1 2">
    <name type="scientific">Actinopolyspora xinjiangensis</name>
    <dbReference type="NCBI Taxonomy" id="405564"/>
    <lineage>
        <taxon>Bacteria</taxon>
        <taxon>Bacillati</taxon>
        <taxon>Actinomycetota</taxon>
        <taxon>Actinomycetes</taxon>
        <taxon>Actinopolysporales</taxon>
        <taxon>Actinopolysporaceae</taxon>
        <taxon>Actinopolyspora</taxon>
    </lineage>
</organism>
<evidence type="ECO:0000313" key="2">
    <source>
        <dbReference type="Proteomes" id="UP000199497"/>
    </source>
</evidence>
<keyword evidence="2" id="KW-1185">Reference proteome</keyword>
<dbReference type="STRING" id="405564.SAMN04487905_101275"/>
<evidence type="ECO:0008006" key="3">
    <source>
        <dbReference type="Google" id="ProtNLM"/>
    </source>
</evidence>
<dbReference type="OrthoDB" id="487569at2"/>
<sequence>MSGGGTRRKQRVAPPAARDQWEIRCGTSEAGKGWDELCQQAPGNTRRAWEQLSNDPAPRMETQRHHRLKGSLRIGTFEGRELPAWQIEVTGGGRVWYLLDEQRRTVWLIHAGTGHPKMTE</sequence>
<accession>A0A1H0NW23</accession>
<dbReference type="EMBL" id="FNJR01000001">
    <property type="protein sequence ID" value="SDO96665.1"/>
    <property type="molecule type" value="Genomic_DNA"/>
</dbReference>
<proteinExistence type="predicted"/>
<dbReference type="RefSeq" id="WP_092596487.1">
    <property type="nucleotide sequence ID" value="NZ_FNJR01000001.1"/>
</dbReference>
<gene>
    <name evidence="1" type="ORF">SAMN04487905_101275</name>
</gene>